<reference evidence="6 7" key="1">
    <citation type="submission" date="2020-02" db="EMBL/GenBank/DDBJ databases">
        <authorList>
            <person name="Criscuolo A."/>
        </authorList>
    </citation>
    <scope>NUCLEOTIDE SEQUENCE [LARGE SCALE GENOMIC DNA]</scope>
    <source>
        <strain evidence="6">CIP105534</strain>
    </source>
</reference>
<evidence type="ECO:0000256" key="2">
    <source>
        <dbReference type="ARBA" id="ARBA00023136"/>
    </source>
</evidence>
<dbReference type="Proteomes" id="UP000479938">
    <property type="component" value="Unassembled WGS sequence"/>
</dbReference>
<protein>
    <recommendedName>
        <fullName evidence="5">Outer membrane protein beta-barrel domain-containing protein</fullName>
    </recommendedName>
</protein>
<evidence type="ECO:0000259" key="5">
    <source>
        <dbReference type="Pfam" id="PF14905"/>
    </source>
</evidence>
<keyword evidence="4" id="KW-0732">Signal</keyword>
<dbReference type="Gene3D" id="2.40.170.20">
    <property type="entry name" value="TonB-dependent receptor, beta-barrel domain"/>
    <property type="match status" value="1"/>
</dbReference>
<dbReference type="Pfam" id="PF14905">
    <property type="entry name" value="OMP_b-brl_3"/>
    <property type="match status" value="1"/>
</dbReference>
<dbReference type="InterPro" id="IPR008969">
    <property type="entry name" value="CarboxyPept-like_regulatory"/>
</dbReference>
<feature type="domain" description="Outer membrane protein beta-barrel" evidence="5">
    <location>
        <begin position="375"/>
        <end position="770"/>
    </location>
</feature>
<evidence type="ECO:0000256" key="3">
    <source>
        <dbReference type="ARBA" id="ARBA00023237"/>
    </source>
</evidence>
<dbReference type="GO" id="GO:0009279">
    <property type="term" value="C:cell outer membrane"/>
    <property type="evidence" value="ECO:0007669"/>
    <property type="project" value="UniProtKB-SubCell"/>
</dbReference>
<sequence length="792" mass="90050">MTKLLLILATLLLPLINVAQTTIKGTVKDQDNATAISFASVSITDKNQNKIVTATTDQTGHFSIQLPTSFISGNLSVSYMGYTKYNKEITASNLPEMLNITLVKEQNQLNEVVVDARKNAITIKGDKTIIDVDTSGIGNGNNGLETVARVAGMRLDKDQNLVYRGNKDIQIMINGRKSLLSGDALREYIRSLKGSDIKSVEIIAQPSSRYEAAGTAGIVNIVLKKSSVTGLSGNISTAAYKGDYFKSRQGGRLFYNDSLWTITTNGSYYNGKSVNYRHIKQNIAIDGNEKIIDQYNTWLPVTTSSSLNFAVERKINKNQIVSTEWQYYNEKSDETTQGYTNEYLDNNLKNTVNLSQFFKVPEKRVSGNVFYNYTSDSLTTKLDVQANFLQFSKKKNGAQTNDYANGSFMELAGENKTSYTIANLQADFRQKFEKNINFEAGAKYSYVKMDYYNRYKTNNTELLFIPDSLLVNDFNYDEKLASGYVQASGEFGRWNIQAGMRMEYYNFAATSQINFKVNKGEYSNLFPSLSFGYKNENNQYQFSYSKRIGRPNYLSLNPYYEYIDAYTLNIGNPALQPQYYDSFELSYIYKSKLNLNLYGYLYKDGFIQVIDYQREQNYNVTYDANAAKGNRFGFSASMPYEPAKWWTMQLSLDTYFTGEKSAIENFSYDGTGFGYDLNFYQSADLKNNWKFTMNCFYNGLSTTPSGFTQATYDISLTAKKSLLNKKLVAEAGCTNLLKKSLYNETTRINNVSTDWTNRWETRNYYVQLTYYFGSGKNKEVKATSLKDETKRM</sequence>
<evidence type="ECO:0000313" key="6">
    <source>
        <dbReference type="EMBL" id="CAA9200655.1"/>
    </source>
</evidence>
<dbReference type="InterPro" id="IPR041700">
    <property type="entry name" value="OMP_b-brl_3"/>
</dbReference>
<dbReference type="RefSeq" id="WP_173971680.1">
    <property type="nucleotide sequence ID" value="NZ_CADCSU010000112.1"/>
</dbReference>
<keyword evidence="7" id="KW-1185">Reference proteome</keyword>
<comment type="subcellular location">
    <subcellularLocation>
        <location evidence="1">Cell outer membrane</location>
    </subcellularLocation>
</comment>
<dbReference type="SUPFAM" id="SSF49464">
    <property type="entry name" value="Carboxypeptidase regulatory domain-like"/>
    <property type="match status" value="1"/>
</dbReference>
<feature type="signal peptide" evidence="4">
    <location>
        <begin position="1"/>
        <end position="19"/>
    </location>
</feature>
<dbReference type="AlphaFoldDB" id="A0A6J4GR80"/>
<evidence type="ECO:0000256" key="1">
    <source>
        <dbReference type="ARBA" id="ARBA00004442"/>
    </source>
</evidence>
<name>A0A6J4GR80_9FLAO</name>
<evidence type="ECO:0000256" key="4">
    <source>
        <dbReference type="SAM" id="SignalP"/>
    </source>
</evidence>
<dbReference type="Pfam" id="PF13715">
    <property type="entry name" value="CarbopepD_reg_2"/>
    <property type="match status" value="1"/>
</dbReference>
<feature type="chain" id="PRO_5027082996" description="Outer membrane protein beta-barrel domain-containing protein" evidence="4">
    <location>
        <begin position="20"/>
        <end position="792"/>
    </location>
</feature>
<keyword evidence="3" id="KW-0998">Cell outer membrane</keyword>
<organism evidence="6 7">
    <name type="scientific">Flavobacterium bizetiae</name>
    <dbReference type="NCBI Taxonomy" id="2704140"/>
    <lineage>
        <taxon>Bacteria</taxon>
        <taxon>Pseudomonadati</taxon>
        <taxon>Bacteroidota</taxon>
        <taxon>Flavobacteriia</taxon>
        <taxon>Flavobacteriales</taxon>
        <taxon>Flavobacteriaceae</taxon>
        <taxon>Flavobacterium</taxon>
    </lineage>
</organism>
<gene>
    <name evidence="6" type="ORF">FLA105534_03166</name>
</gene>
<proteinExistence type="predicted"/>
<dbReference type="InterPro" id="IPR036942">
    <property type="entry name" value="Beta-barrel_TonB_sf"/>
</dbReference>
<dbReference type="EMBL" id="CADCSU010000112">
    <property type="protein sequence ID" value="CAA9200655.1"/>
    <property type="molecule type" value="Genomic_DNA"/>
</dbReference>
<dbReference type="Gene3D" id="2.60.40.1120">
    <property type="entry name" value="Carboxypeptidase-like, regulatory domain"/>
    <property type="match status" value="1"/>
</dbReference>
<keyword evidence="2" id="KW-0472">Membrane</keyword>
<evidence type="ECO:0000313" key="7">
    <source>
        <dbReference type="Proteomes" id="UP000479938"/>
    </source>
</evidence>
<accession>A0A6J4GR80</accession>
<dbReference type="SUPFAM" id="SSF56935">
    <property type="entry name" value="Porins"/>
    <property type="match status" value="1"/>
</dbReference>